<protein>
    <submittedName>
        <fullName evidence="2">Uncharacterized protein</fullName>
    </submittedName>
</protein>
<feature type="transmembrane region" description="Helical" evidence="1">
    <location>
        <begin position="6"/>
        <end position="26"/>
    </location>
</feature>
<sequence length="30" mass="3310">MLYLIFELRWLLLGAAALGLCTGFLARRAG</sequence>
<dbReference type="HOGENOM" id="CLU_3401872_0_0_5"/>
<accession>E8RTD1</accession>
<evidence type="ECO:0000313" key="2">
    <source>
        <dbReference type="EMBL" id="ADU14752.1"/>
    </source>
</evidence>
<evidence type="ECO:0000256" key="1">
    <source>
        <dbReference type="SAM" id="Phobius"/>
    </source>
</evidence>
<name>E8RTD1_ASTEC</name>
<keyword evidence="3" id="KW-1185">Reference proteome</keyword>
<dbReference type="Proteomes" id="UP000001492">
    <property type="component" value="Chromosome 2"/>
</dbReference>
<keyword evidence="1" id="KW-0812">Transmembrane</keyword>
<gene>
    <name evidence="2" type="ordered locus">Astex_3117</name>
</gene>
<dbReference type="KEGG" id="aex:Astex_3117"/>
<proteinExistence type="predicted"/>
<keyword evidence="1" id="KW-0472">Membrane</keyword>
<reference evidence="3" key="1">
    <citation type="submission" date="2010-12" db="EMBL/GenBank/DDBJ databases">
        <title>Complete sequence of chromosome 2 of Asticcacaulis excentricus CB 48.</title>
        <authorList>
            <consortium name="US DOE Joint Genome Institute"/>
            <person name="Lucas S."/>
            <person name="Copeland A."/>
            <person name="Lapidus A."/>
            <person name="Cheng J.-F."/>
            <person name="Bruce D."/>
            <person name="Goodwin L."/>
            <person name="Pitluck S."/>
            <person name="Teshima H."/>
            <person name="Davenport K."/>
            <person name="Detter J.C."/>
            <person name="Han C."/>
            <person name="Tapia R."/>
            <person name="Land M."/>
            <person name="Hauser L."/>
            <person name="Jeffries C."/>
            <person name="Kyrpides N."/>
            <person name="Ivanova N."/>
            <person name="Ovchinnikova G."/>
            <person name="Brun Y.V."/>
            <person name="Woyke T."/>
        </authorList>
    </citation>
    <scope>NUCLEOTIDE SEQUENCE [LARGE SCALE GENOMIC DNA]</scope>
    <source>
        <strain evidence="3">ATCC 15261 / DSM 4724 / KCTC 12464 / NCIMB 9791 / VKM B-1370 / CB 48</strain>
    </source>
</reference>
<organism evidence="2 3">
    <name type="scientific">Asticcacaulis excentricus (strain ATCC 15261 / DSM 4724 / KCTC 12464 / NCIMB 9791 / VKM B-1370 / CB 48)</name>
    <dbReference type="NCBI Taxonomy" id="573065"/>
    <lineage>
        <taxon>Bacteria</taxon>
        <taxon>Pseudomonadati</taxon>
        <taxon>Pseudomonadota</taxon>
        <taxon>Alphaproteobacteria</taxon>
        <taxon>Caulobacterales</taxon>
        <taxon>Caulobacteraceae</taxon>
        <taxon>Asticcacaulis</taxon>
    </lineage>
</organism>
<keyword evidence="1" id="KW-1133">Transmembrane helix</keyword>
<dbReference type="AlphaFoldDB" id="E8RTD1"/>
<dbReference type="EMBL" id="CP002396">
    <property type="protein sequence ID" value="ADU14752.1"/>
    <property type="molecule type" value="Genomic_DNA"/>
</dbReference>
<evidence type="ECO:0000313" key="3">
    <source>
        <dbReference type="Proteomes" id="UP000001492"/>
    </source>
</evidence>